<dbReference type="OrthoDB" id="1362583at2"/>
<feature type="transmembrane region" description="Helical" evidence="1">
    <location>
        <begin position="36"/>
        <end position="55"/>
    </location>
</feature>
<keyword evidence="1" id="KW-0472">Membrane</keyword>
<dbReference type="AlphaFoldDB" id="A0A495M9I1"/>
<keyword evidence="3" id="KW-1185">Reference proteome</keyword>
<name>A0A495M9I1_9FLAO</name>
<proteinExistence type="predicted"/>
<accession>A0A495M9I1</accession>
<feature type="transmembrane region" description="Helical" evidence="1">
    <location>
        <begin position="186"/>
        <end position="207"/>
    </location>
</feature>
<feature type="transmembrane region" description="Helical" evidence="1">
    <location>
        <begin position="91"/>
        <end position="108"/>
    </location>
</feature>
<comment type="caution">
    <text evidence="2">The sequence shown here is derived from an EMBL/GenBank/DDBJ whole genome shotgun (WGS) entry which is preliminary data.</text>
</comment>
<evidence type="ECO:0008006" key="4">
    <source>
        <dbReference type="Google" id="ProtNLM"/>
    </source>
</evidence>
<keyword evidence="1" id="KW-1133">Transmembrane helix</keyword>
<feature type="transmembrane region" description="Helical" evidence="1">
    <location>
        <begin position="61"/>
        <end position="79"/>
    </location>
</feature>
<feature type="transmembrane region" description="Helical" evidence="1">
    <location>
        <begin position="114"/>
        <end position="133"/>
    </location>
</feature>
<gene>
    <name evidence="2" type="ORF">CLV94_2590</name>
</gene>
<feature type="transmembrane region" description="Helical" evidence="1">
    <location>
        <begin position="145"/>
        <end position="166"/>
    </location>
</feature>
<reference evidence="2 3" key="1">
    <citation type="submission" date="2018-10" db="EMBL/GenBank/DDBJ databases">
        <title>Genomic Encyclopedia of Archaeal and Bacterial Type Strains, Phase II (KMG-II): from individual species to whole genera.</title>
        <authorList>
            <person name="Goeker M."/>
        </authorList>
    </citation>
    <scope>NUCLEOTIDE SEQUENCE [LARGE SCALE GENOMIC DNA]</scope>
    <source>
        <strain evidence="2 3">DSM 29537</strain>
    </source>
</reference>
<feature type="transmembrane region" description="Helical" evidence="1">
    <location>
        <begin position="12"/>
        <end position="29"/>
    </location>
</feature>
<keyword evidence="1" id="KW-0812">Transmembrane</keyword>
<dbReference type="RefSeq" id="WP_147406627.1">
    <property type="nucleotide sequence ID" value="NZ_RBLC01000003.1"/>
</dbReference>
<evidence type="ECO:0000313" key="2">
    <source>
        <dbReference type="EMBL" id="RKS21955.1"/>
    </source>
</evidence>
<sequence length="216" mass="25505">MVEFIYQFSKPLKILVLLTLLFALSSLKWKNITHRFLLVILLVCFFMELTNSILLFYSKSIVLESTIGAILHHGLWLWLLARNAVFQKTAFLLLYAFLLFAIASLLFIDGTQKFNYYTFVVGAFLYIIIFIYESSYRLRKESFDFFLSNTYILLTAPVLFFFGLSFMFGFNSKNVTSFLLFGHIKLYTFITYFVNIVYYSLINIYIYREKKLKNGE</sequence>
<organism evidence="2 3">
    <name type="scientific">Flavobacterium endophyticum</name>
    <dbReference type="NCBI Taxonomy" id="1540163"/>
    <lineage>
        <taxon>Bacteria</taxon>
        <taxon>Pseudomonadati</taxon>
        <taxon>Bacteroidota</taxon>
        <taxon>Flavobacteriia</taxon>
        <taxon>Flavobacteriales</taxon>
        <taxon>Flavobacteriaceae</taxon>
        <taxon>Flavobacterium</taxon>
    </lineage>
</organism>
<evidence type="ECO:0000256" key="1">
    <source>
        <dbReference type="SAM" id="Phobius"/>
    </source>
</evidence>
<evidence type="ECO:0000313" key="3">
    <source>
        <dbReference type="Proteomes" id="UP000277579"/>
    </source>
</evidence>
<dbReference type="Proteomes" id="UP000277579">
    <property type="component" value="Unassembled WGS sequence"/>
</dbReference>
<protein>
    <recommendedName>
        <fullName evidence="4">YhhN-like protein</fullName>
    </recommendedName>
</protein>
<dbReference type="EMBL" id="RBLC01000003">
    <property type="protein sequence ID" value="RKS21955.1"/>
    <property type="molecule type" value="Genomic_DNA"/>
</dbReference>